<dbReference type="PROSITE" id="PS51819">
    <property type="entry name" value="VOC"/>
    <property type="match status" value="1"/>
</dbReference>
<dbReference type="PANTHER" id="PTHR36113">
    <property type="entry name" value="LYASE, PUTATIVE-RELATED-RELATED"/>
    <property type="match status" value="1"/>
</dbReference>
<dbReference type="InterPro" id="IPR004360">
    <property type="entry name" value="Glyas_Fos-R_dOase_dom"/>
</dbReference>
<organism evidence="2 3">
    <name type="scientific">Candidatus Nitrosacidococcus tergens</name>
    <dbReference type="NCBI Taxonomy" id="553981"/>
    <lineage>
        <taxon>Bacteria</taxon>
        <taxon>Pseudomonadati</taxon>
        <taxon>Pseudomonadota</taxon>
        <taxon>Gammaproteobacteria</taxon>
        <taxon>Chromatiales</taxon>
        <taxon>Chromatiaceae</taxon>
        <taxon>Candidatus Nitrosacidococcus</taxon>
    </lineage>
</organism>
<dbReference type="Pfam" id="PF00903">
    <property type="entry name" value="Glyoxalase"/>
    <property type="match status" value="1"/>
</dbReference>
<dbReference type="Gene3D" id="3.10.180.10">
    <property type="entry name" value="2,3-Dihydroxybiphenyl 1,2-Dioxygenase, domain 1"/>
    <property type="match status" value="1"/>
</dbReference>
<keyword evidence="3" id="KW-1185">Reference proteome</keyword>
<gene>
    <name evidence="2" type="ORF">NSCAC_1202</name>
</gene>
<evidence type="ECO:0000259" key="1">
    <source>
        <dbReference type="PROSITE" id="PS51819"/>
    </source>
</evidence>
<dbReference type="Proteomes" id="UP000516072">
    <property type="component" value="Chromosome"/>
</dbReference>
<dbReference type="CDD" id="cd06587">
    <property type="entry name" value="VOC"/>
    <property type="match status" value="1"/>
</dbReference>
<dbReference type="InterPro" id="IPR051332">
    <property type="entry name" value="Fosfomycin_Res_Enzymes"/>
</dbReference>
<dbReference type="GO" id="GO:0051213">
    <property type="term" value="F:dioxygenase activity"/>
    <property type="evidence" value="ECO:0007669"/>
    <property type="project" value="UniProtKB-KW"/>
</dbReference>
<accession>A0A7G1QA76</accession>
<name>A0A7G1QA76_9GAMM</name>
<proteinExistence type="predicted"/>
<protein>
    <submittedName>
        <fullName evidence="2">Glyoxalase/bleomycin resistance protein/dioxygenase</fullName>
    </submittedName>
</protein>
<dbReference type="AlphaFoldDB" id="A0A7G1QA76"/>
<dbReference type="InterPro" id="IPR029068">
    <property type="entry name" value="Glyas_Bleomycin-R_OHBP_Dase"/>
</dbReference>
<dbReference type="EMBL" id="LR778175">
    <property type="protein sequence ID" value="CAB1276499.1"/>
    <property type="molecule type" value="Genomic_DNA"/>
</dbReference>
<dbReference type="SUPFAM" id="SSF54593">
    <property type="entry name" value="Glyoxalase/Bleomycin resistance protein/Dihydroxybiphenyl dioxygenase"/>
    <property type="match status" value="1"/>
</dbReference>
<dbReference type="KEGG" id="ntg:NSCAC_1202"/>
<dbReference type="RefSeq" id="WP_197743911.1">
    <property type="nucleotide sequence ID" value="NZ_LR778175.1"/>
</dbReference>
<sequence>MNNTPSVIGLYHVALFINDLEVCEDFYVNIIGMQVQWRPDPDNVYLSSGNDNLALHRLPKDQTPYGIQKLDHIGFIVSTHELIDHWYEYLKSHEVTMKTEPHTHRDGARSFYCTDPSGTTVQFIALNH</sequence>
<feature type="domain" description="VOC" evidence="1">
    <location>
        <begin position="9"/>
        <end position="126"/>
    </location>
</feature>
<evidence type="ECO:0000313" key="3">
    <source>
        <dbReference type="Proteomes" id="UP000516072"/>
    </source>
</evidence>
<evidence type="ECO:0000313" key="2">
    <source>
        <dbReference type="EMBL" id="CAB1276499.1"/>
    </source>
</evidence>
<keyword evidence="2" id="KW-0560">Oxidoreductase</keyword>
<keyword evidence="2" id="KW-0223">Dioxygenase</keyword>
<reference evidence="2 3" key="1">
    <citation type="submission" date="2020-03" db="EMBL/GenBank/DDBJ databases">
        <authorList>
            <person name="Picone N."/>
        </authorList>
    </citation>
    <scope>NUCLEOTIDE SEQUENCE [LARGE SCALE GENOMIC DNA]</scope>
    <source>
        <strain evidence="2">NSCAC1</strain>
    </source>
</reference>
<dbReference type="InterPro" id="IPR037523">
    <property type="entry name" value="VOC_core"/>
</dbReference>
<dbReference type="PANTHER" id="PTHR36113:SF3">
    <property type="entry name" value="SLL5075 PROTEIN"/>
    <property type="match status" value="1"/>
</dbReference>